<dbReference type="SUPFAM" id="SSF53649">
    <property type="entry name" value="Alkaline phosphatase-like"/>
    <property type="match status" value="1"/>
</dbReference>
<comment type="similarity">
    <text evidence="1">Belongs to the sulfatase family.</text>
</comment>
<dbReference type="InterPro" id="IPR017850">
    <property type="entry name" value="Alkaline_phosphatase_core_sf"/>
</dbReference>
<dbReference type="Proteomes" id="UP001279660">
    <property type="component" value="Unassembled WGS sequence"/>
</dbReference>
<evidence type="ECO:0000259" key="5">
    <source>
        <dbReference type="Pfam" id="PF00884"/>
    </source>
</evidence>
<keyword evidence="3" id="KW-0378">Hydrolase</keyword>
<evidence type="ECO:0000256" key="2">
    <source>
        <dbReference type="ARBA" id="ARBA00022723"/>
    </source>
</evidence>
<keyword evidence="2" id="KW-0479">Metal-binding</keyword>
<dbReference type="PROSITE" id="PS00523">
    <property type="entry name" value="SULFATASE_1"/>
    <property type="match status" value="1"/>
</dbReference>
<dbReference type="EMBL" id="JAWXXV010000001">
    <property type="protein sequence ID" value="MDX5983591.1"/>
    <property type="molecule type" value="Genomic_DNA"/>
</dbReference>
<name>A0ABU4PHB3_9SPHN</name>
<reference evidence="6 7" key="1">
    <citation type="submission" date="2023-11" db="EMBL/GenBank/DDBJ databases">
        <title>MicrobeMod: A computational toolkit for identifying prokaryotic methylation and restriction-modification with nanopore sequencing.</title>
        <authorList>
            <person name="Crits-Christoph A."/>
            <person name="Kang S.C."/>
            <person name="Lee H."/>
            <person name="Ostrov N."/>
        </authorList>
    </citation>
    <scope>NUCLEOTIDE SEQUENCE [LARGE SCALE GENOMIC DNA]</scope>
    <source>
        <strain evidence="6 7">ATCC 14820</strain>
    </source>
</reference>
<evidence type="ECO:0000256" key="1">
    <source>
        <dbReference type="ARBA" id="ARBA00008779"/>
    </source>
</evidence>
<dbReference type="InterPro" id="IPR000917">
    <property type="entry name" value="Sulfatase_N"/>
</dbReference>
<evidence type="ECO:0000313" key="6">
    <source>
        <dbReference type="EMBL" id="MDX5983591.1"/>
    </source>
</evidence>
<gene>
    <name evidence="6" type="ORF">SIL82_04905</name>
</gene>
<dbReference type="Pfam" id="PF00884">
    <property type="entry name" value="Sulfatase"/>
    <property type="match status" value="1"/>
</dbReference>
<proteinExistence type="inferred from homology"/>
<dbReference type="Gene3D" id="3.40.720.10">
    <property type="entry name" value="Alkaline Phosphatase, subunit A"/>
    <property type="match status" value="1"/>
</dbReference>
<feature type="domain" description="Sulfatase N-terminal" evidence="5">
    <location>
        <begin position="61"/>
        <end position="434"/>
    </location>
</feature>
<dbReference type="RefSeq" id="WP_010404799.1">
    <property type="nucleotide sequence ID" value="NZ_JAWXXV010000001.1"/>
</dbReference>
<sequence>MRHWGKITLVVLALMVGTVVASKDYILLHLPGWMGPHIDPTHAVIWQRGPAPAMPAGTRPPNIVLIVADDLGYNDISFNGGGVAGGLVKTPNIDALGHDGVTFADGYAGNATCAPSRAALMTGRYPTRFGYEFTPADTHPPAWFPSSLIRTDAMFSRTIANFPTTWEHKTIFDEDAARQPASTAPKGVPSSEVTIAELLRGKGYHTMHLGKWHLGEAKGMRPEDQGFDESLGFLIGGQMYLPEASPDVENSKQPFDPIDKFLWANLPFSVQYNGGERFHPDRYMTDYLTVQAKAAITANRNRPFFLYLAYNAPHTPLQASKADYDALPQITDHRLRVYAAMIRALDRGVGQVMATLKQQGLDQNTLVIFTSDNGGANYIGLPDINRPYRGWKATFFEGGVKVPFFMRWPARIKPGTRIAGPVSHFDIFATAGDAGHASLPRDRALDGVDLLPFIDGKQSGTPHQTLFWRSGRYRTVRDGDWKLQALDLPHVELLYDMKADPTERKDVAAQHPDVVAHLNDLLAAHDRASVKPAWPSLIRSPIAIDRPLGTKPKPGETYIYWSN</sequence>
<dbReference type="PANTHER" id="PTHR42693">
    <property type="entry name" value="ARYLSULFATASE FAMILY MEMBER"/>
    <property type="match status" value="1"/>
</dbReference>
<protein>
    <submittedName>
        <fullName evidence="6">Sulfatase-like hydrolase/transferase</fullName>
    </submittedName>
</protein>
<accession>A0ABU4PHB3</accession>
<keyword evidence="7" id="KW-1185">Reference proteome</keyword>
<organism evidence="6 7">
    <name type="scientific">Sphingomonas echinoides</name>
    <dbReference type="NCBI Taxonomy" id="59803"/>
    <lineage>
        <taxon>Bacteria</taxon>
        <taxon>Pseudomonadati</taxon>
        <taxon>Pseudomonadota</taxon>
        <taxon>Alphaproteobacteria</taxon>
        <taxon>Sphingomonadales</taxon>
        <taxon>Sphingomonadaceae</taxon>
        <taxon>Sphingomonas</taxon>
    </lineage>
</organism>
<evidence type="ECO:0000256" key="4">
    <source>
        <dbReference type="ARBA" id="ARBA00022837"/>
    </source>
</evidence>
<dbReference type="InterPro" id="IPR050738">
    <property type="entry name" value="Sulfatase"/>
</dbReference>
<dbReference type="PANTHER" id="PTHR42693:SF53">
    <property type="entry name" value="ENDO-4-O-SULFATASE"/>
    <property type="match status" value="1"/>
</dbReference>
<dbReference type="InterPro" id="IPR024607">
    <property type="entry name" value="Sulfatase_CS"/>
</dbReference>
<evidence type="ECO:0000313" key="7">
    <source>
        <dbReference type="Proteomes" id="UP001279660"/>
    </source>
</evidence>
<keyword evidence="4" id="KW-0106">Calcium</keyword>
<evidence type="ECO:0000256" key="3">
    <source>
        <dbReference type="ARBA" id="ARBA00022801"/>
    </source>
</evidence>
<comment type="caution">
    <text evidence="6">The sequence shown here is derived from an EMBL/GenBank/DDBJ whole genome shotgun (WGS) entry which is preliminary data.</text>
</comment>
<dbReference type="Gene3D" id="3.30.1120.10">
    <property type="match status" value="1"/>
</dbReference>